<reference evidence="3 4" key="1">
    <citation type="journal article" name="Sci. Rep.">
        <title>Genome-scale phylogenetic analyses confirm Olpidium as the closest living zoosporic fungus to the non-flagellated, terrestrial fungi.</title>
        <authorList>
            <person name="Chang Y."/>
            <person name="Rochon D."/>
            <person name="Sekimoto S."/>
            <person name="Wang Y."/>
            <person name="Chovatia M."/>
            <person name="Sandor L."/>
            <person name="Salamov A."/>
            <person name="Grigoriev I.V."/>
            <person name="Stajich J.E."/>
            <person name="Spatafora J.W."/>
        </authorList>
    </citation>
    <scope>NUCLEOTIDE SEQUENCE [LARGE SCALE GENOMIC DNA]</scope>
    <source>
        <strain evidence="3">S191</strain>
    </source>
</reference>
<feature type="compositionally biased region" description="Basic and acidic residues" evidence="1">
    <location>
        <begin position="354"/>
        <end position="383"/>
    </location>
</feature>
<evidence type="ECO:0000259" key="2">
    <source>
        <dbReference type="PROSITE" id="PS51205"/>
    </source>
</evidence>
<comment type="caution">
    <text evidence="3">The sequence shown here is derived from an EMBL/GenBank/DDBJ whole genome shotgun (WGS) entry which is preliminary data.</text>
</comment>
<gene>
    <name evidence="3" type="ORF">BJ554DRAFT_6205</name>
</gene>
<dbReference type="EMBL" id="JAEFCI010003431">
    <property type="protein sequence ID" value="KAG5461580.1"/>
    <property type="molecule type" value="Genomic_DNA"/>
</dbReference>
<dbReference type="InterPro" id="IPR045046">
    <property type="entry name" value="Vps9-like"/>
</dbReference>
<organism evidence="3 4">
    <name type="scientific">Olpidium bornovanus</name>
    <dbReference type="NCBI Taxonomy" id="278681"/>
    <lineage>
        <taxon>Eukaryota</taxon>
        <taxon>Fungi</taxon>
        <taxon>Fungi incertae sedis</taxon>
        <taxon>Olpidiomycota</taxon>
        <taxon>Olpidiomycotina</taxon>
        <taxon>Olpidiomycetes</taxon>
        <taxon>Olpidiales</taxon>
        <taxon>Olpidiaceae</taxon>
        <taxon>Olpidium</taxon>
    </lineage>
</organism>
<feature type="region of interest" description="Disordered" evidence="1">
    <location>
        <begin position="175"/>
        <end position="276"/>
    </location>
</feature>
<dbReference type="GO" id="GO:0005085">
    <property type="term" value="F:guanyl-nucleotide exchange factor activity"/>
    <property type="evidence" value="ECO:0007669"/>
    <property type="project" value="InterPro"/>
</dbReference>
<dbReference type="Gene3D" id="1.20.1050.80">
    <property type="entry name" value="VPS9 domain"/>
    <property type="match status" value="1"/>
</dbReference>
<proteinExistence type="predicted"/>
<dbReference type="InterPro" id="IPR037191">
    <property type="entry name" value="VPS9_dom_sf"/>
</dbReference>
<feature type="region of interest" description="Disordered" evidence="1">
    <location>
        <begin position="1"/>
        <end position="28"/>
    </location>
</feature>
<dbReference type="Pfam" id="PF02204">
    <property type="entry name" value="VPS9"/>
    <property type="match status" value="1"/>
</dbReference>
<dbReference type="GO" id="GO:0031267">
    <property type="term" value="F:small GTPase binding"/>
    <property type="evidence" value="ECO:0007669"/>
    <property type="project" value="TreeGrafter"/>
</dbReference>
<dbReference type="Proteomes" id="UP000673691">
    <property type="component" value="Unassembled WGS sequence"/>
</dbReference>
<dbReference type="InterPro" id="IPR003123">
    <property type="entry name" value="VPS9"/>
</dbReference>
<dbReference type="AlphaFoldDB" id="A0A8H7ZY84"/>
<feature type="compositionally biased region" description="Low complexity" evidence="1">
    <location>
        <begin position="239"/>
        <end position="273"/>
    </location>
</feature>
<dbReference type="GO" id="GO:0030139">
    <property type="term" value="C:endocytic vesicle"/>
    <property type="evidence" value="ECO:0007669"/>
    <property type="project" value="TreeGrafter"/>
</dbReference>
<feature type="compositionally biased region" description="Low complexity" evidence="1">
    <location>
        <begin position="384"/>
        <end position="398"/>
    </location>
</feature>
<sequence length="438" mass="45704">MTSDSQETDASAPSATGLGPLSPAVSPLPKQTSSSADIVLPLLIYLVVKSNPPKLISNLRFIQYFRYRRAPQGEASYCLTNLCAAVSFLENVDIAALGLPQSESIVFSREIGVKDDETRQELILGSAQGILKADLANRVGKEIAGVAEGVAGAGSKVFTGVVDMSSKVFGKLTFWSNTGNPDVPPPQRKSLESSASQPPAAQTGSSQPAESVTPESASAASVATPLKARTRTPLAQKISLPKFASSPSGSSRRSTVSSAKSAGGGSNADAAGGVEIGQPPAQEMQEMFSVRKFASELGRQELPQVAAKDTSSVGRDSPLVGKMVQAMFGENRFTSELGREELSQVGGGSAKDVSPVRDALRVDKDPHFETPARSRDSKWRAAERPAATATTGAAGTDPPADPEVLGRVCRGSANRRCGRTTRGLQKVGRDSDGPITGH</sequence>
<dbReference type="PANTHER" id="PTHR23101:SF25">
    <property type="entry name" value="GTPASE-ACTIVATING PROTEIN AND VPS9 DOMAIN-CONTAINING PROTEIN 1"/>
    <property type="match status" value="1"/>
</dbReference>
<feature type="compositionally biased region" description="Polar residues" evidence="1">
    <location>
        <begin position="192"/>
        <end position="221"/>
    </location>
</feature>
<dbReference type="PROSITE" id="PS51205">
    <property type="entry name" value="VPS9"/>
    <property type="match status" value="1"/>
</dbReference>
<dbReference type="GO" id="GO:0005829">
    <property type="term" value="C:cytosol"/>
    <property type="evidence" value="ECO:0007669"/>
    <property type="project" value="TreeGrafter"/>
</dbReference>
<evidence type="ECO:0000313" key="4">
    <source>
        <dbReference type="Proteomes" id="UP000673691"/>
    </source>
</evidence>
<keyword evidence="4" id="KW-1185">Reference proteome</keyword>
<evidence type="ECO:0000256" key="1">
    <source>
        <dbReference type="SAM" id="MobiDB-lite"/>
    </source>
</evidence>
<feature type="compositionally biased region" description="Polar residues" evidence="1">
    <location>
        <begin position="1"/>
        <end position="14"/>
    </location>
</feature>
<dbReference type="OrthoDB" id="10264848at2759"/>
<name>A0A8H7ZY84_9FUNG</name>
<evidence type="ECO:0000313" key="3">
    <source>
        <dbReference type="EMBL" id="KAG5461580.1"/>
    </source>
</evidence>
<dbReference type="GO" id="GO:0016192">
    <property type="term" value="P:vesicle-mediated transport"/>
    <property type="evidence" value="ECO:0007669"/>
    <property type="project" value="InterPro"/>
</dbReference>
<protein>
    <recommendedName>
        <fullName evidence="2">VPS9 domain-containing protein</fullName>
    </recommendedName>
</protein>
<feature type="region of interest" description="Disordered" evidence="1">
    <location>
        <begin position="341"/>
        <end position="438"/>
    </location>
</feature>
<accession>A0A8H7ZY84</accession>
<dbReference type="SMART" id="SM00167">
    <property type="entry name" value="VPS9"/>
    <property type="match status" value="1"/>
</dbReference>
<feature type="domain" description="VPS9" evidence="2">
    <location>
        <begin position="1"/>
        <end position="98"/>
    </location>
</feature>
<dbReference type="PANTHER" id="PTHR23101">
    <property type="entry name" value="RAB GDP/GTP EXCHANGE FACTOR"/>
    <property type="match status" value="1"/>
</dbReference>
<dbReference type="SUPFAM" id="SSF109993">
    <property type="entry name" value="VPS9 domain"/>
    <property type="match status" value="1"/>
</dbReference>